<dbReference type="EMBL" id="CP011451">
    <property type="protein sequence ID" value="AKH37670.1"/>
    <property type="molecule type" value="Genomic_DNA"/>
</dbReference>
<dbReference type="EC" id="6.3.2.9" evidence="7 8"/>
<accession>A0A0F7KB96</accession>
<sequence>MNLHNKKVLVLGMGETGLSMVKWLARQGAEVRVADNRTSPPNHAVLEHLLPAGKIYSGPFRAEVFDDVDLIAISPGVPLAEPLVQQAVKRDIPVVGDIELFARALEKLEQPRPKILAITGSNGKTTVTTMVGEMVRNAGWDVEVAGNIGPAVLESLMRRMDLGKLPQYWVLELSSFQLETTHNLAADAAAVLNLSEDHFDRYAGMHDYAVAKARIFIGDNKSVQILNRDDAMVRAMALPDRKQMTFGLDEPISNMDFGLLQSGADLWLVQGGMYLIKASEMMIPGRHNIANALAAIALCRAVTLPYEPLLKTLRAFQGLPHRMQKIAVINNVTFYDDSKSTNVGSAIAALSGMQKNVVLIAGGDGKGQDFFPLKQAVANCTRAVVLLGRDAKKIAEVISDGQLSIHYAATMDEAVRISFLLAQPGDVVMLSPACASLDMFRNYIHRAEVFIAAVKEIEKKFIFSDQESH</sequence>
<evidence type="ECO:0000256" key="5">
    <source>
        <dbReference type="ARBA" id="ARBA00022741"/>
    </source>
</evidence>
<dbReference type="PATRIC" id="fig|44574.3.peg.1803"/>
<evidence type="ECO:0000259" key="10">
    <source>
        <dbReference type="Pfam" id="PF08245"/>
    </source>
</evidence>
<dbReference type="GO" id="GO:0051301">
    <property type="term" value="P:cell division"/>
    <property type="evidence" value="ECO:0007669"/>
    <property type="project" value="UniProtKB-KW"/>
</dbReference>
<dbReference type="OrthoDB" id="9809796at2"/>
<keyword evidence="7 8" id="KW-0131">Cell cycle</keyword>
<keyword evidence="13" id="KW-1185">Reference proteome</keyword>
<dbReference type="InterPro" id="IPR036565">
    <property type="entry name" value="Mur-like_cat_sf"/>
</dbReference>
<dbReference type="KEGG" id="nco:AAW31_07410"/>
<comment type="function">
    <text evidence="7 8">Cell wall formation. Catalyzes the addition of glutamate to the nucleotide precursor UDP-N-acetylmuramoyl-L-alanine (UMA).</text>
</comment>
<keyword evidence="3 7" id="KW-0963">Cytoplasm</keyword>
<evidence type="ECO:0000259" key="9">
    <source>
        <dbReference type="Pfam" id="PF02875"/>
    </source>
</evidence>
<dbReference type="Proteomes" id="UP000324176">
    <property type="component" value="Unassembled WGS sequence"/>
</dbReference>
<reference evidence="11 13" key="2">
    <citation type="journal article" date="2016" name="Genome Announc.">
        <title>Genome Sequence of Nitrosomonas communis Strain Nm2, a Mesophilic Ammonia-Oxidizing Bacterium Isolated from Mediterranean Soil.</title>
        <authorList>
            <person name="Kozlowski J.A."/>
            <person name="Kits K.D."/>
            <person name="Stein L.Y."/>
        </authorList>
    </citation>
    <scope>NUCLEOTIDE SEQUENCE [LARGE SCALE GENOMIC DNA]</scope>
    <source>
        <strain evidence="11 13">Nm2</strain>
    </source>
</reference>
<dbReference type="InterPro" id="IPR013221">
    <property type="entry name" value="Mur_ligase_cen"/>
</dbReference>
<evidence type="ECO:0000256" key="2">
    <source>
        <dbReference type="ARBA" id="ARBA00004752"/>
    </source>
</evidence>
<evidence type="ECO:0000313" key="11">
    <source>
        <dbReference type="EMBL" id="AKH37670.1"/>
    </source>
</evidence>
<evidence type="ECO:0000313" key="12">
    <source>
        <dbReference type="EMBL" id="TYP83867.1"/>
    </source>
</evidence>
<evidence type="ECO:0000256" key="8">
    <source>
        <dbReference type="RuleBase" id="RU003664"/>
    </source>
</evidence>
<keyword evidence="5 7" id="KW-0547">Nucleotide-binding</keyword>
<evidence type="ECO:0000313" key="14">
    <source>
        <dbReference type="Proteomes" id="UP000324176"/>
    </source>
</evidence>
<evidence type="ECO:0000256" key="7">
    <source>
        <dbReference type="HAMAP-Rule" id="MF_00639"/>
    </source>
</evidence>
<dbReference type="EMBL" id="VNHT01000041">
    <property type="protein sequence ID" value="TYP83867.1"/>
    <property type="molecule type" value="Genomic_DNA"/>
</dbReference>
<dbReference type="GO" id="GO:0071555">
    <property type="term" value="P:cell wall organization"/>
    <property type="evidence" value="ECO:0007669"/>
    <property type="project" value="UniProtKB-KW"/>
</dbReference>
<dbReference type="InterPro" id="IPR004101">
    <property type="entry name" value="Mur_ligase_C"/>
</dbReference>
<evidence type="ECO:0000256" key="1">
    <source>
        <dbReference type="ARBA" id="ARBA00004496"/>
    </source>
</evidence>
<dbReference type="GO" id="GO:0005737">
    <property type="term" value="C:cytoplasm"/>
    <property type="evidence" value="ECO:0007669"/>
    <property type="project" value="UniProtKB-SubCell"/>
</dbReference>
<organism evidence="11 13">
    <name type="scientific">Nitrosomonas communis</name>
    <dbReference type="NCBI Taxonomy" id="44574"/>
    <lineage>
        <taxon>Bacteria</taxon>
        <taxon>Pseudomonadati</taxon>
        <taxon>Pseudomonadota</taxon>
        <taxon>Betaproteobacteria</taxon>
        <taxon>Nitrosomonadales</taxon>
        <taxon>Nitrosomonadaceae</taxon>
        <taxon>Nitrosomonas</taxon>
    </lineage>
</organism>
<feature type="binding site" evidence="7">
    <location>
        <begin position="120"/>
        <end position="126"/>
    </location>
    <ligand>
        <name>ATP</name>
        <dbReference type="ChEBI" id="CHEBI:30616"/>
    </ligand>
</feature>
<dbReference type="UniPathway" id="UPA00219"/>
<keyword evidence="7 8" id="KW-0133">Cell shape</keyword>
<dbReference type="Pfam" id="PF21799">
    <property type="entry name" value="MurD-like_N"/>
    <property type="match status" value="1"/>
</dbReference>
<dbReference type="AlphaFoldDB" id="A0A0F7KB96"/>
<dbReference type="Gene3D" id="3.40.50.720">
    <property type="entry name" value="NAD(P)-binding Rossmann-like Domain"/>
    <property type="match status" value="1"/>
</dbReference>
<dbReference type="PANTHER" id="PTHR43692">
    <property type="entry name" value="UDP-N-ACETYLMURAMOYLALANINE--D-GLUTAMATE LIGASE"/>
    <property type="match status" value="1"/>
</dbReference>
<dbReference type="NCBIfam" id="TIGR01087">
    <property type="entry name" value="murD"/>
    <property type="match status" value="1"/>
</dbReference>
<keyword evidence="4 7" id="KW-0436">Ligase</keyword>
<reference evidence="12 14" key="3">
    <citation type="submission" date="2019-07" db="EMBL/GenBank/DDBJ databases">
        <title>Active sludge and wastewater microbial communities from Klosterneuburg, Austria.</title>
        <authorList>
            <person name="Wagner M."/>
        </authorList>
    </citation>
    <scope>NUCLEOTIDE SEQUENCE [LARGE SCALE GENOMIC DNA]</scope>
    <source>
        <strain evidence="12 14">Nm2</strain>
    </source>
</reference>
<evidence type="ECO:0000256" key="6">
    <source>
        <dbReference type="ARBA" id="ARBA00022840"/>
    </source>
</evidence>
<dbReference type="PANTHER" id="PTHR43692:SF1">
    <property type="entry name" value="UDP-N-ACETYLMURAMOYLALANINE--D-GLUTAMATE LIGASE"/>
    <property type="match status" value="1"/>
</dbReference>
<keyword evidence="7 8" id="KW-0961">Cell wall biogenesis/degradation</keyword>
<dbReference type="HAMAP" id="MF_00639">
    <property type="entry name" value="MurD"/>
    <property type="match status" value="1"/>
</dbReference>
<name>A0A0F7KB96_9PROT</name>
<evidence type="ECO:0000313" key="13">
    <source>
        <dbReference type="Proteomes" id="UP000034156"/>
    </source>
</evidence>
<gene>
    <name evidence="7 11" type="primary">murD</name>
    <name evidence="11" type="ORF">AAW31_07410</name>
    <name evidence="12" type="ORF">BCL69_104122</name>
</gene>
<dbReference type="SUPFAM" id="SSF53244">
    <property type="entry name" value="MurD-like peptide ligases, peptide-binding domain"/>
    <property type="match status" value="1"/>
</dbReference>
<feature type="domain" description="Mur ligase central" evidence="10">
    <location>
        <begin position="118"/>
        <end position="298"/>
    </location>
</feature>
<dbReference type="Gene3D" id="3.40.1190.10">
    <property type="entry name" value="Mur-like, catalytic domain"/>
    <property type="match status" value="1"/>
</dbReference>
<dbReference type="Proteomes" id="UP000034156">
    <property type="component" value="Chromosome"/>
</dbReference>
<dbReference type="GO" id="GO:0008360">
    <property type="term" value="P:regulation of cell shape"/>
    <property type="evidence" value="ECO:0007669"/>
    <property type="project" value="UniProtKB-KW"/>
</dbReference>
<keyword evidence="6 7" id="KW-0067">ATP-binding</keyword>
<dbReference type="RefSeq" id="WP_046849745.1">
    <property type="nucleotide sequence ID" value="NZ_CBDIPD010000117.1"/>
</dbReference>
<dbReference type="GO" id="GO:0008764">
    <property type="term" value="F:UDP-N-acetylmuramoylalanine-D-glutamate ligase activity"/>
    <property type="evidence" value="ECO:0007669"/>
    <property type="project" value="UniProtKB-UniRule"/>
</dbReference>
<comment type="catalytic activity">
    <reaction evidence="7 8">
        <text>UDP-N-acetyl-alpha-D-muramoyl-L-alanine + D-glutamate + ATP = UDP-N-acetyl-alpha-D-muramoyl-L-alanyl-D-glutamate + ADP + phosphate + H(+)</text>
        <dbReference type="Rhea" id="RHEA:16429"/>
        <dbReference type="ChEBI" id="CHEBI:15378"/>
        <dbReference type="ChEBI" id="CHEBI:29986"/>
        <dbReference type="ChEBI" id="CHEBI:30616"/>
        <dbReference type="ChEBI" id="CHEBI:43474"/>
        <dbReference type="ChEBI" id="CHEBI:83898"/>
        <dbReference type="ChEBI" id="CHEBI:83900"/>
        <dbReference type="ChEBI" id="CHEBI:456216"/>
        <dbReference type="EC" id="6.3.2.9"/>
    </reaction>
</comment>
<comment type="similarity">
    <text evidence="7">Belongs to the MurCDEF family.</text>
</comment>
<keyword evidence="7 8" id="KW-0573">Peptidoglycan synthesis</keyword>
<dbReference type="Pfam" id="PF02875">
    <property type="entry name" value="Mur_ligase_C"/>
    <property type="match status" value="1"/>
</dbReference>
<comment type="pathway">
    <text evidence="2 7 8">Cell wall biogenesis; peptidoglycan biosynthesis.</text>
</comment>
<feature type="domain" description="Mur ligase C-terminal" evidence="9">
    <location>
        <begin position="321"/>
        <end position="434"/>
    </location>
</feature>
<protein>
    <recommendedName>
        <fullName evidence="7 8">UDP-N-acetylmuramoylalanine--D-glutamate ligase</fullName>
        <ecNumber evidence="7 8">6.3.2.9</ecNumber>
    </recommendedName>
    <alternativeName>
        <fullName evidence="7">D-glutamic acid-adding enzyme</fullName>
    </alternativeName>
    <alternativeName>
        <fullName evidence="7">UDP-N-acetylmuramoyl-L-alanyl-D-glutamate synthetase</fullName>
    </alternativeName>
</protein>
<dbReference type="SUPFAM" id="SSF51984">
    <property type="entry name" value="MurCD N-terminal domain"/>
    <property type="match status" value="1"/>
</dbReference>
<proteinExistence type="inferred from homology"/>
<reference evidence="13" key="1">
    <citation type="submission" date="2015-05" db="EMBL/GenBank/DDBJ databases">
        <title>Draft genome of Nitrosomonas communis strain Nm2.</title>
        <authorList>
            <person name="Kozlowski J.A."/>
            <person name="Kits K.D."/>
            <person name="Stein L.Y."/>
        </authorList>
    </citation>
    <scope>NUCLEOTIDE SEQUENCE [LARGE SCALE GENOMIC DNA]</scope>
    <source>
        <strain evidence="13">Nm2</strain>
    </source>
</reference>
<evidence type="ECO:0000256" key="4">
    <source>
        <dbReference type="ARBA" id="ARBA00022598"/>
    </source>
</evidence>
<comment type="subcellular location">
    <subcellularLocation>
        <location evidence="1 7 8">Cytoplasm</location>
    </subcellularLocation>
</comment>
<keyword evidence="7 8" id="KW-0132">Cell division</keyword>
<dbReference type="Pfam" id="PF08245">
    <property type="entry name" value="Mur_ligase_M"/>
    <property type="match status" value="1"/>
</dbReference>
<dbReference type="SUPFAM" id="SSF53623">
    <property type="entry name" value="MurD-like peptide ligases, catalytic domain"/>
    <property type="match status" value="1"/>
</dbReference>
<dbReference type="Gene3D" id="3.90.190.20">
    <property type="entry name" value="Mur ligase, C-terminal domain"/>
    <property type="match status" value="1"/>
</dbReference>
<evidence type="ECO:0000256" key="3">
    <source>
        <dbReference type="ARBA" id="ARBA00022490"/>
    </source>
</evidence>
<dbReference type="InterPro" id="IPR036615">
    <property type="entry name" value="Mur_ligase_C_dom_sf"/>
</dbReference>
<dbReference type="InterPro" id="IPR005762">
    <property type="entry name" value="MurD"/>
</dbReference>
<dbReference type="GO" id="GO:0009252">
    <property type="term" value="P:peptidoglycan biosynthetic process"/>
    <property type="evidence" value="ECO:0007669"/>
    <property type="project" value="UniProtKB-UniRule"/>
</dbReference>
<dbReference type="GO" id="GO:0005524">
    <property type="term" value="F:ATP binding"/>
    <property type="evidence" value="ECO:0007669"/>
    <property type="project" value="UniProtKB-UniRule"/>
</dbReference>